<accession>K8E2Y2</accession>
<dbReference type="HOGENOM" id="CLU_1977556_0_0_9"/>
<dbReference type="EMBL" id="HE999757">
    <property type="protein sequence ID" value="CCO10435.2"/>
    <property type="molecule type" value="Genomic_DNA"/>
</dbReference>
<evidence type="ECO:0000313" key="2">
    <source>
        <dbReference type="Proteomes" id="UP000000212"/>
    </source>
</evidence>
<gene>
    <name evidence="1" type="ORF">BN424_971</name>
</gene>
<dbReference type="STRING" id="1234679.BN424_971"/>
<name>K8E2Y2_CARML</name>
<dbReference type="OrthoDB" id="2191107at2"/>
<protein>
    <submittedName>
        <fullName evidence="1">Uncharacterized protein</fullName>
    </submittedName>
</protein>
<dbReference type="KEGG" id="cml:BN424_971"/>
<sequence length="126" mass="15111">MEESHREYDLWTKKYDTLVQMISYRYDVKCTEYSAAMNGITVYFYNSKEVMNAVKKFHAYLEYGVVDSMQTNERMINIYAAMFKALKIDQNVDEVFLNKVYMKYRESSIQEFLSLSKINYNLYEGK</sequence>
<dbReference type="AlphaFoldDB" id="K8E2Y2"/>
<dbReference type="Proteomes" id="UP000000212">
    <property type="component" value="Chromosome"/>
</dbReference>
<dbReference type="RefSeq" id="WP_015075833.1">
    <property type="nucleotide sequence ID" value="NC_019425.2"/>
</dbReference>
<organism evidence="1 2">
    <name type="scientific">Carnobacterium maltaromaticum LMA28</name>
    <dbReference type="NCBI Taxonomy" id="1234679"/>
    <lineage>
        <taxon>Bacteria</taxon>
        <taxon>Bacillati</taxon>
        <taxon>Bacillota</taxon>
        <taxon>Bacilli</taxon>
        <taxon>Lactobacillales</taxon>
        <taxon>Carnobacteriaceae</taxon>
        <taxon>Carnobacterium</taxon>
    </lineage>
</organism>
<proteinExistence type="predicted"/>
<keyword evidence="2" id="KW-1185">Reference proteome</keyword>
<evidence type="ECO:0000313" key="1">
    <source>
        <dbReference type="EMBL" id="CCO10435.2"/>
    </source>
</evidence>
<reference evidence="2" key="1">
    <citation type="journal article" date="2013" name="Genome Announc.">
        <title>Complete Chromosome Sequence of Carnobacterium maltaromaticum LMA 28.</title>
        <authorList>
            <person name="Cailliez-Grimal C."/>
            <person name="Chaillou S."/>
            <person name="Anba-Mondoloni J."/>
            <person name="Loux V."/>
            <person name="Afzal M.I."/>
            <person name="Rahman A."/>
            <person name="Kergourlay G."/>
            <person name="Champomier-Verges M.C."/>
            <person name="Zagorec M."/>
            <person name="Dalgaard P."/>
            <person name="Leisner J.J."/>
            <person name="Prevost H."/>
            <person name="Revol-Junelles A.M."/>
            <person name="Borges F."/>
        </authorList>
    </citation>
    <scope>NUCLEOTIDE SEQUENCE</scope>
    <source>
        <strain evidence="2">LMA28</strain>
    </source>
</reference>